<reference evidence="4" key="1">
    <citation type="submission" date="2016-10" db="EMBL/GenBank/DDBJ databases">
        <authorList>
            <person name="Varghese N."/>
            <person name="Submissions S."/>
        </authorList>
    </citation>
    <scope>NUCLEOTIDE SEQUENCE [LARGE SCALE GENOMIC DNA]</scope>
    <source>
        <strain evidence="4">PL19</strain>
    </source>
</reference>
<feature type="domain" description="STAS" evidence="2">
    <location>
        <begin position="17"/>
        <end position="99"/>
    </location>
</feature>
<feature type="compositionally biased region" description="Basic and acidic residues" evidence="1">
    <location>
        <begin position="140"/>
        <end position="153"/>
    </location>
</feature>
<dbReference type="InterPro" id="IPR002645">
    <property type="entry name" value="STAS_dom"/>
</dbReference>
<organism evidence="3 4">
    <name type="scientific">Streptomyces pini</name>
    <dbReference type="NCBI Taxonomy" id="1520580"/>
    <lineage>
        <taxon>Bacteria</taxon>
        <taxon>Bacillati</taxon>
        <taxon>Actinomycetota</taxon>
        <taxon>Actinomycetes</taxon>
        <taxon>Kitasatosporales</taxon>
        <taxon>Streptomycetaceae</taxon>
        <taxon>Streptomyces</taxon>
    </lineage>
</organism>
<dbReference type="AlphaFoldDB" id="A0A1I3ZVI9"/>
<evidence type="ECO:0000256" key="1">
    <source>
        <dbReference type="SAM" id="MobiDB-lite"/>
    </source>
</evidence>
<dbReference type="Gene3D" id="3.30.750.24">
    <property type="entry name" value="STAS domain"/>
    <property type="match status" value="1"/>
</dbReference>
<dbReference type="SUPFAM" id="SSF52091">
    <property type="entry name" value="SpoIIaa-like"/>
    <property type="match status" value="1"/>
</dbReference>
<dbReference type="InterPro" id="IPR058548">
    <property type="entry name" value="MlaB-like_STAS"/>
</dbReference>
<keyword evidence="4" id="KW-1185">Reference proteome</keyword>
<feature type="region of interest" description="Disordered" evidence="1">
    <location>
        <begin position="114"/>
        <end position="155"/>
    </location>
</feature>
<name>A0A1I3ZVI9_9ACTN</name>
<evidence type="ECO:0000313" key="4">
    <source>
        <dbReference type="Proteomes" id="UP000198928"/>
    </source>
</evidence>
<dbReference type="InterPro" id="IPR036513">
    <property type="entry name" value="STAS_dom_sf"/>
</dbReference>
<sequence length="183" mass="19424">MAAHEEARTPGREAASLVLAADGPVTRAGIPRLCERLHRVLNRTRTDPVVVDAGEFCAADMVTVEALARMQLTARRMGRRIRLGEADDELLRLIAWAGLDGAVPTVGAGAGAVPCRGRSAGSEARGQPEQGEQPRGVQKGVERGDPAAGHLHDLQCPGGEAAVRIRPVLPERLAAVRRDRNQA</sequence>
<dbReference type="Proteomes" id="UP000198928">
    <property type="component" value="Unassembled WGS sequence"/>
</dbReference>
<evidence type="ECO:0000259" key="2">
    <source>
        <dbReference type="PROSITE" id="PS50801"/>
    </source>
</evidence>
<protein>
    <submittedName>
        <fullName evidence="3">STAS domain-containing protein</fullName>
    </submittedName>
</protein>
<accession>A0A1I3ZVI9</accession>
<gene>
    <name evidence="3" type="ORF">SAMN05192584_106189</name>
</gene>
<dbReference type="Pfam" id="PF13466">
    <property type="entry name" value="STAS_2"/>
    <property type="match status" value="1"/>
</dbReference>
<proteinExistence type="predicted"/>
<evidence type="ECO:0000313" key="3">
    <source>
        <dbReference type="EMBL" id="SFK48068.1"/>
    </source>
</evidence>
<dbReference type="PROSITE" id="PS50801">
    <property type="entry name" value="STAS"/>
    <property type="match status" value="1"/>
</dbReference>
<dbReference type="EMBL" id="FOSG01000006">
    <property type="protein sequence ID" value="SFK48068.1"/>
    <property type="molecule type" value="Genomic_DNA"/>
</dbReference>